<protein>
    <submittedName>
        <fullName evidence="2">Uncharacterized protein</fullName>
    </submittedName>
</protein>
<reference evidence="2 4" key="1">
    <citation type="journal article" date="2017" name="MBio">
        <title>Type VI secretion-mediated competition in the bee gut microbiome.</title>
        <authorList>
            <person name="Steele M.I."/>
            <person name="Kwong W.K."/>
            <person name="Powell J.E."/>
            <person name="Whiteley M."/>
            <person name="Moran N.A."/>
        </authorList>
    </citation>
    <scope>NUCLEOTIDE SEQUENCE [LARGE SCALE GENOMIC DNA]</scope>
    <source>
        <strain evidence="2 4">Ruf1-X</strain>
    </source>
</reference>
<name>A0A2N9XDX9_9NEIS</name>
<organism evidence="2 4">
    <name type="scientific">Snodgrassella alvi</name>
    <dbReference type="NCBI Taxonomy" id="1196083"/>
    <lineage>
        <taxon>Bacteria</taxon>
        <taxon>Pseudomonadati</taxon>
        <taxon>Pseudomonadota</taxon>
        <taxon>Betaproteobacteria</taxon>
        <taxon>Neisseriales</taxon>
        <taxon>Neisseriaceae</taxon>
        <taxon>Snodgrassella</taxon>
    </lineage>
</organism>
<proteinExistence type="predicted"/>
<dbReference type="EMBL" id="MEIP01000023">
    <property type="protein sequence ID" value="PIT46177.1"/>
    <property type="molecule type" value="Genomic_DNA"/>
</dbReference>
<dbReference type="Proteomes" id="UP000229970">
    <property type="component" value="Unassembled WGS sequence"/>
</dbReference>
<evidence type="ECO:0000313" key="1">
    <source>
        <dbReference type="EMBL" id="PIT43945.1"/>
    </source>
</evidence>
<gene>
    <name evidence="3" type="ORF">BHC46_08230</name>
    <name evidence="2" type="ORF">BHC46_10060</name>
    <name evidence="1" type="ORF">BHC46_11835</name>
</gene>
<dbReference type="EMBL" id="MEIP01000025">
    <property type="protein sequence ID" value="PIT45435.1"/>
    <property type="molecule type" value="Genomic_DNA"/>
</dbReference>
<sequence>MGFRLYLGRKLTCNLIFLDYSNSGFFNVIGNVLITQKQIDGWQWVLIEEALTIPPPEQPEMTIDYKCNR</sequence>
<evidence type="ECO:0000313" key="3">
    <source>
        <dbReference type="EMBL" id="PIT46177.1"/>
    </source>
</evidence>
<evidence type="ECO:0000313" key="2">
    <source>
        <dbReference type="EMBL" id="PIT45435.1"/>
    </source>
</evidence>
<comment type="caution">
    <text evidence="2">The sequence shown here is derived from an EMBL/GenBank/DDBJ whole genome shotgun (WGS) entry which is preliminary data.</text>
</comment>
<evidence type="ECO:0000313" key="4">
    <source>
        <dbReference type="Proteomes" id="UP000229970"/>
    </source>
</evidence>
<dbReference type="AlphaFoldDB" id="A0A2N9XDX9"/>
<dbReference type="EMBL" id="MEIP01000029">
    <property type="protein sequence ID" value="PIT43945.1"/>
    <property type="molecule type" value="Genomic_DNA"/>
</dbReference>
<accession>A0A2N9XDX9</accession>